<accession>A0A6S6SGI8</accession>
<feature type="transmembrane region" description="Helical" evidence="5">
    <location>
        <begin position="63"/>
        <end position="82"/>
    </location>
</feature>
<organism evidence="6">
    <name type="scientific">uncultured Aureispira sp</name>
    <dbReference type="NCBI Taxonomy" id="1331704"/>
    <lineage>
        <taxon>Bacteria</taxon>
        <taxon>Pseudomonadati</taxon>
        <taxon>Bacteroidota</taxon>
        <taxon>Saprospiria</taxon>
        <taxon>Saprospirales</taxon>
        <taxon>Saprospiraceae</taxon>
        <taxon>Aureispira</taxon>
        <taxon>environmental samples</taxon>
    </lineage>
</organism>
<dbReference type="AlphaFoldDB" id="A0A6S6SGI8"/>
<sequence length="157" mass="17836">MDVDKLEKLAKLKEIGAITEEEYQRGKKEAMGENIITTNLNLKDNKFGLTDKNYIVLMHLSQYAGLAVPMLGIILPVVFWVMNKDNDPLVDTHGRNILNFNLSLIIYCIICVVLMFVFIGFGLILIPIIFMIVFPVIGAVKASNGEVWKYPFSFKFF</sequence>
<evidence type="ECO:0000256" key="1">
    <source>
        <dbReference type="ARBA" id="ARBA00004141"/>
    </source>
</evidence>
<dbReference type="InterPro" id="IPR019109">
    <property type="entry name" value="MamF_MmsF"/>
</dbReference>
<evidence type="ECO:0000256" key="3">
    <source>
        <dbReference type="ARBA" id="ARBA00022989"/>
    </source>
</evidence>
<gene>
    <name evidence="6" type="ORF">HELGO_WM33548</name>
</gene>
<protein>
    <recommendedName>
        <fullName evidence="7">SHOCT domain-containing protein</fullName>
    </recommendedName>
</protein>
<keyword evidence="2 5" id="KW-0812">Transmembrane</keyword>
<evidence type="ECO:0000256" key="4">
    <source>
        <dbReference type="ARBA" id="ARBA00023136"/>
    </source>
</evidence>
<reference evidence="6" key="1">
    <citation type="submission" date="2020-01" db="EMBL/GenBank/DDBJ databases">
        <authorList>
            <person name="Meier V. D."/>
            <person name="Meier V D."/>
        </authorList>
    </citation>
    <scope>NUCLEOTIDE SEQUENCE</scope>
    <source>
        <strain evidence="6">HLG_WM_MAG_10</strain>
    </source>
</reference>
<comment type="subcellular location">
    <subcellularLocation>
        <location evidence="1">Membrane</location>
        <topology evidence="1">Multi-pass membrane protein</topology>
    </subcellularLocation>
</comment>
<keyword evidence="4 5" id="KW-0472">Membrane</keyword>
<dbReference type="Pfam" id="PF09685">
    <property type="entry name" value="MamF_MmsF"/>
    <property type="match status" value="1"/>
</dbReference>
<evidence type="ECO:0000256" key="5">
    <source>
        <dbReference type="SAM" id="Phobius"/>
    </source>
</evidence>
<feature type="transmembrane region" description="Helical" evidence="5">
    <location>
        <begin position="102"/>
        <end position="134"/>
    </location>
</feature>
<evidence type="ECO:0000256" key="2">
    <source>
        <dbReference type="ARBA" id="ARBA00022692"/>
    </source>
</evidence>
<name>A0A6S6SGI8_9BACT</name>
<evidence type="ECO:0000313" key="6">
    <source>
        <dbReference type="EMBL" id="CAA6804457.1"/>
    </source>
</evidence>
<keyword evidence="3 5" id="KW-1133">Transmembrane helix</keyword>
<dbReference type="EMBL" id="CACVAQ010000099">
    <property type="protein sequence ID" value="CAA6804457.1"/>
    <property type="molecule type" value="Genomic_DNA"/>
</dbReference>
<evidence type="ECO:0008006" key="7">
    <source>
        <dbReference type="Google" id="ProtNLM"/>
    </source>
</evidence>
<proteinExistence type="predicted"/>